<evidence type="ECO:0000256" key="1">
    <source>
        <dbReference type="SAM" id="Coils"/>
    </source>
</evidence>
<dbReference type="RefSeq" id="WP_187257779.1">
    <property type="nucleotide sequence ID" value="NZ_JBHULF010000020.1"/>
</dbReference>
<sequence length="182" mass="21151">MFHLLLVTTYEVGKYVQVVAIISLPVIIITLLLIVWLHYRKKKQPDPTELLLSEAYSNQLKKQAMENEFKQTETDVRYLQDMLQEKQMQIEFLQNQLGQRIRNYHEVEARESEILTQLNNAGKQADELRAQLSAREEVVRVLEEKLHRQFSVLSAIHQQMSEGLEQLDQSSRALHPLTAVGA</sequence>
<keyword evidence="2" id="KW-1133">Transmembrane helix</keyword>
<dbReference type="EMBL" id="MBUA01000028">
    <property type="protein sequence ID" value="MBC6492456.1"/>
    <property type="molecule type" value="Genomic_DNA"/>
</dbReference>
<feature type="transmembrane region" description="Helical" evidence="2">
    <location>
        <begin position="15"/>
        <end position="37"/>
    </location>
</feature>
<dbReference type="Gene3D" id="1.10.287.1490">
    <property type="match status" value="1"/>
</dbReference>
<name>A0ABR7MCU5_9BACT</name>
<feature type="coiled-coil region" evidence="1">
    <location>
        <begin position="76"/>
        <end position="145"/>
    </location>
</feature>
<evidence type="ECO:0000313" key="3">
    <source>
        <dbReference type="EMBL" id="MBC6492456.1"/>
    </source>
</evidence>
<comment type="caution">
    <text evidence="3">The sequence shown here is derived from an EMBL/GenBank/DDBJ whole genome shotgun (WGS) entry which is preliminary data.</text>
</comment>
<keyword evidence="2" id="KW-0472">Membrane</keyword>
<dbReference type="SUPFAM" id="SSF57997">
    <property type="entry name" value="Tropomyosin"/>
    <property type="match status" value="1"/>
</dbReference>
<gene>
    <name evidence="3" type="ORF">BC349_15450</name>
</gene>
<reference evidence="3 4" key="1">
    <citation type="submission" date="2016-07" db="EMBL/GenBank/DDBJ databases">
        <title>Genome analysis of Flavihumibacter stibioxidans YS-17.</title>
        <authorList>
            <person name="Shi K."/>
            <person name="Han Y."/>
            <person name="Wang G."/>
        </authorList>
    </citation>
    <scope>NUCLEOTIDE SEQUENCE [LARGE SCALE GENOMIC DNA]</scope>
    <source>
        <strain evidence="3 4">YS-17</strain>
    </source>
</reference>
<evidence type="ECO:0000313" key="4">
    <source>
        <dbReference type="Proteomes" id="UP000765802"/>
    </source>
</evidence>
<keyword evidence="1" id="KW-0175">Coiled coil</keyword>
<organism evidence="3 4">
    <name type="scientific">Flavihumibacter stibioxidans</name>
    <dbReference type="NCBI Taxonomy" id="1834163"/>
    <lineage>
        <taxon>Bacteria</taxon>
        <taxon>Pseudomonadati</taxon>
        <taxon>Bacteroidota</taxon>
        <taxon>Chitinophagia</taxon>
        <taxon>Chitinophagales</taxon>
        <taxon>Chitinophagaceae</taxon>
        <taxon>Flavihumibacter</taxon>
    </lineage>
</organism>
<proteinExistence type="predicted"/>
<dbReference type="Proteomes" id="UP000765802">
    <property type="component" value="Unassembled WGS sequence"/>
</dbReference>
<accession>A0ABR7MCU5</accession>
<keyword evidence="2" id="KW-0812">Transmembrane</keyword>
<keyword evidence="4" id="KW-1185">Reference proteome</keyword>
<evidence type="ECO:0000256" key="2">
    <source>
        <dbReference type="SAM" id="Phobius"/>
    </source>
</evidence>
<protein>
    <submittedName>
        <fullName evidence="3">Uncharacterized protein</fullName>
    </submittedName>
</protein>